<dbReference type="HOGENOM" id="CLU_1364258_0_0_11"/>
<accession>M1TRF3</accession>
<evidence type="ECO:0000313" key="2">
    <source>
        <dbReference type="Proteomes" id="UP000011760"/>
    </source>
</evidence>
<dbReference type="AlphaFoldDB" id="M1TRF3"/>
<dbReference type="RefSeq" id="WP_015651307.1">
    <property type="nucleotide sequence ID" value="NC_020506.1"/>
</dbReference>
<evidence type="ECO:0000313" key="1">
    <source>
        <dbReference type="EMBL" id="AGG66876.1"/>
    </source>
</evidence>
<dbReference type="KEGG" id="ccn:H924_07170"/>
<dbReference type="OrthoDB" id="4409685at2"/>
<sequence length="200" mass="21140">MTVNVMNAFVGRPPIEGGVFYAGPAGAALPTDATTLPGAEFEDHGAVGPDGINVTQNRSTSDERMFGGGVFVDLQTEFDETVEVVLMEDDNDAVLKSSFGDANVVKTAATDSSGTTRTIYHTDEQLPIRSFVIRTASGDKKKTYVIERGRVSTVVTTPDAHGASTKRTLTIKTFKPLNTALKGGHIVEYRNDGAVLASGG</sequence>
<protein>
    <recommendedName>
        <fullName evidence="3">Major tail protein</fullName>
    </recommendedName>
</protein>
<reference evidence="1 2" key="1">
    <citation type="submission" date="2013-02" db="EMBL/GenBank/DDBJ databases">
        <title>The complete genome sequence of Corynebacterium callunae DSM 20147.</title>
        <authorList>
            <person name="Ruckert C."/>
            <person name="Albersmeier A."/>
            <person name="Kalinowski J."/>
        </authorList>
    </citation>
    <scope>NUCLEOTIDE SEQUENCE [LARGE SCALE GENOMIC DNA]</scope>
    <source>
        <strain evidence="1 2">DSM 20147</strain>
    </source>
</reference>
<dbReference type="EMBL" id="CP004354">
    <property type="protein sequence ID" value="AGG66876.1"/>
    <property type="molecule type" value="Genomic_DNA"/>
</dbReference>
<gene>
    <name evidence="1" type="ORF">H924_07170</name>
</gene>
<proteinExistence type="predicted"/>
<keyword evidence="2" id="KW-1185">Reference proteome</keyword>
<organism evidence="1 2">
    <name type="scientific">Corynebacterium callunae DSM 20147</name>
    <dbReference type="NCBI Taxonomy" id="1121353"/>
    <lineage>
        <taxon>Bacteria</taxon>
        <taxon>Bacillati</taxon>
        <taxon>Actinomycetota</taxon>
        <taxon>Actinomycetes</taxon>
        <taxon>Mycobacteriales</taxon>
        <taxon>Corynebacteriaceae</taxon>
        <taxon>Corynebacterium</taxon>
    </lineage>
</organism>
<dbReference type="PATRIC" id="fig|1121353.3.peg.1461"/>
<evidence type="ECO:0008006" key="3">
    <source>
        <dbReference type="Google" id="ProtNLM"/>
    </source>
</evidence>
<name>M1TRF3_9CORY</name>
<dbReference type="STRING" id="1121353.H924_07170"/>
<dbReference type="Proteomes" id="UP000011760">
    <property type="component" value="Chromosome"/>
</dbReference>